<dbReference type="Gene3D" id="2.30.31.20">
    <property type="entry name" value="Sporulation-specific cell division protein SsgB"/>
    <property type="match status" value="1"/>
</dbReference>
<proteinExistence type="inferred from homology"/>
<name>A0ABV1Y2L3_9ACTN</name>
<keyword evidence="5" id="KW-0717">Septation</keyword>
<evidence type="ECO:0000256" key="2">
    <source>
        <dbReference type="ARBA" id="ARBA00009323"/>
    </source>
</evidence>
<keyword evidence="4" id="KW-0749">Sporulation</keyword>
<evidence type="ECO:0000256" key="4">
    <source>
        <dbReference type="ARBA" id="ARBA00022969"/>
    </source>
</evidence>
<evidence type="ECO:0000313" key="7">
    <source>
        <dbReference type="EMBL" id="MER7378089.1"/>
    </source>
</evidence>
<dbReference type="Proteomes" id="UP001486207">
    <property type="component" value="Unassembled WGS sequence"/>
</dbReference>
<comment type="subcellular location">
    <subcellularLocation>
        <location evidence="1">Cell septum</location>
    </subcellularLocation>
</comment>
<keyword evidence="8" id="KW-1185">Reference proteome</keyword>
<protein>
    <submittedName>
        <fullName evidence="7">SsgA family sporulation/cell division regulator</fullName>
    </submittedName>
</protein>
<evidence type="ECO:0000313" key="8">
    <source>
        <dbReference type="Proteomes" id="UP001486207"/>
    </source>
</evidence>
<dbReference type="Pfam" id="PF04686">
    <property type="entry name" value="SsgA"/>
    <property type="match status" value="1"/>
</dbReference>
<sequence>MGQDSCLTLRLRFIYRMSDPYVVSLAFPSGSPDLPPVVWELSRELLWEGIRRPAGLGSVRIWPPCCRCGGGQLRILLKEAGETALLEVPFSKLYVWLVSDSFGLVSMGTESGLIDWDAVVRRLRNDR</sequence>
<evidence type="ECO:0000256" key="6">
    <source>
        <dbReference type="ARBA" id="ARBA00023306"/>
    </source>
</evidence>
<organism evidence="7 8">
    <name type="scientific">Streptomyces lanatus</name>
    <dbReference type="NCBI Taxonomy" id="66900"/>
    <lineage>
        <taxon>Bacteria</taxon>
        <taxon>Bacillati</taxon>
        <taxon>Actinomycetota</taxon>
        <taxon>Actinomycetes</taxon>
        <taxon>Kitasatosporales</taxon>
        <taxon>Streptomycetaceae</taxon>
        <taxon>Streptomyces</taxon>
    </lineage>
</organism>
<dbReference type="EMBL" id="JBEPFB010000021">
    <property type="protein sequence ID" value="MER7378089.1"/>
    <property type="molecule type" value="Genomic_DNA"/>
</dbReference>
<accession>A0ABV1Y2L3</accession>
<keyword evidence="6" id="KW-0131">Cell cycle</keyword>
<comment type="caution">
    <text evidence="7">The sequence shown here is derived from an EMBL/GenBank/DDBJ whole genome shotgun (WGS) entry which is preliminary data.</text>
</comment>
<evidence type="ECO:0000256" key="5">
    <source>
        <dbReference type="ARBA" id="ARBA00023210"/>
    </source>
</evidence>
<evidence type="ECO:0000256" key="1">
    <source>
        <dbReference type="ARBA" id="ARBA00004431"/>
    </source>
</evidence>
<reference evidence="7 8" key="1">
    <citation type="submission" date="2024-06" db="EMBL/GenBank/DDBJ databases">
        <title>The Natural Products Discovery Center: Release of the First 8490 Sequenced Strains for Exploring Actinobacteria Biosynthetic Diversity.</title>
        <authorList>
            <person name="Kalkreuter E."/>
            <person name="Kautsar S.A."/>
            <person name="Yang D."/>
            <person name="Bader C.D."/>
            <person name="Teijaro C.N."/>
            <person name="Fluegel L."/>
            <person name="Davis C.M."/>
            <person name="Simpson J.R."/>
            <person name="Lauterbach L."/>
            <person name="Steele A.D."/>
            <person name="Gui C."/>
            <person name="Meng S."/>
            <person name="Li G."/>
            <person name="Viehrig K."/>
            <person name="Ye F."/>
            <person name="Su P."/>
            <person name="Kiefer A.F."/>
            <person name="Nichols A."/>
            <person name="Cepeda A.J."/>
            <person name="Yan W."/>
            <person name="Fan B."/>
            <person name="Jiang Y."/>
            <person name="Adhikari A."/>
            <person name="Zheng C.-J."/>
            <person name="Schuster L."/>
            <person name="Cowan T.M."/>
            <person name="Smanski M.J."/>
            <person name="Chevrette M.G."/>
            <person name="De Carvalho L.P.S."/>
            <person name="Shen B."/>
        </authorList>
    </citation>
    <scope>NUCLEOTIDE SEQUENCE [LARGE SCALE GENOMIC DNA]</scope>
    <source>
        <strain evidence="7 8">NPDC000155</strain>
    </source>
</reference>
<evidence type="ECO:0000256" key="3">
    <source>
        <dbReference type="ARBA" id="ARBA00022618"/>
    </source>
</evidence>
<dbReference type="InterPro" id="IPR038658">
    <property type="entry name" value="SsgB_sf"/>
</dbReference>
<dbReference type="RefSeq" id="WP_190074666.1">
    <property type="nucleotide sequence ID" value="NZ_BNBM01000020.1"/>
</dbReference>
<gene>
    <name evidence="7" type="ORF">ABT384_36290</name>
</gene>
<keyword evidence="3" id="KW-0132">Cell division</keyword>
<dbReference type="InterPro" id="IPR006776">
    <property type="entry name" value="SsgB"/>
</dbReference>
<comment type="similarity">
    <text evidence="2">Belongs to the SsgA family.</text>
</comment>